<keyword evidence="2" id="KW-1185">Reference proteome</keyword>
<comment type="caution">
    <text evidence="1">The sequence shown here is derived from an EMBL/GenBank/DDBJ whole genome shotgun (WGS) entry which is preliminary data.</text>
</comment>
<reference evidence="1 2" key="1">
    <citation type="journal article" date="2022" name="Hortic Res">
        <title>A haplotype resolved chromosomal level avocado genome allows analysis of novel avocado genes.</title>
        <authorList>
            <person name="Nath O."/>
            <person name="Fletcher S.J."/>
            <person name="Hayward A."/>
            <person name="Shaw L.M."/>
            <person name="Masouleh A.K."/>
            <person name="Furtado A."/>
            <person name="Henry R.J."/>
            <person name="Mitter N."/>
        </authorList>
    </citation>
    <scope>NUCLEOTIDE SEQUENCE [LARGE SCALE GENOMIC DNA]</scope>
    <source>
        <strain evidence="2">cv. Hass</strain>
    </source>
</reference>
<evidence type="ECO:0000313" key="2">
    <source>
        <dbReference type="Proteomes" id="UP001234297"/>
    </source>
</evidence>
<protein>
    <submittedName>
        <fullName evidence="1">Uncharacterized protein</fullName>
    </submittedName>
</protein>
<sequence>MRLMHLLHRLDHPRYASEPLRAGRTTSSVARLREEGVSVVWGEGRRTEGYTMLWRCKRAATTNRNSNFQTNVIIENTMSAPEENFEEHDLTGVQEDLQFQEKGHNDELVVGAVGKRWPGWPGETVFRILVPAEKIGGIIGRKGEFIKKMCEESRARIKILDGPPGFPEKVVMVSAKEEKDASIPPAVDGTLIGKQGAVVKSIQEASNVIISVHAPEDLSVFALQDDKVVEVQGEPKGVHKAIELIASRLRKFLVDRSVLPLFEMNMCVPNSHMEPSMPHPSWGGDTQDKQPHQGPPSFGRDAPMGIHPSTNAQIPAPIIKQVTQHMQIPLAYADSVIGTAGANISYIRRASGATITIQESKGMPGEMTVEINGTATEVQTAQQLIQNFMAQAAGSTQNPTVSEHPGQLSYQSHGSMYPSPPSNPGNAAGHAGGGYGTVYGTNYGY</sequence>
<gene>
    <name evidence="1" type="ORF">MRB53_009527</name>
</gene>
<dbReference type="EMBL" id="CM056811">
    <property type="protein sequence ID" value="KAJ8635260.1"/>
    <property type="molecule type" value="Genomic_DNA"/>
</dbReference>
<evidence type="ECO:0000313" key="1">
    <source>
        <dbReference type="EMBL" id="KAJ8635260.1"/>
    </source>
</evidence>
<name>A0ACC2LPG3_PERAE</name>
<dbReference type="Proteomes" id="UP001234297">
    <property type="component" value="Chromosome 3"/>
</dbReference>
<proteinExistence type="predicted"/>
<organism evidence="1 2">
    <name type="scientific">Persea americana</name>
    <name type="common">Avocado</name>
    <dbReference type="NCBI Taxonomy" id="3435"/>
    <lineage>
        <taxon>Eukaryota</taxon>
        <taxon>Viridiplantae</taxon>
        <taxon>Streptophyta</taxon>
        <taxon>Embryophyta</taxon>
        <taxon>Tracheophyta</taxon>
        <taxon>Spermatophyta</taxon>
        <taxon>Magnoliopsida</taxon>
        <taxon>Magnoliidae</taxon>
        <taxon>Laurales</taxon>
        <taxon>Lauraceae</taxon>
        <taxon>Persea</taxon>
    </lineage>
</organism>
<accession>A0ACC2LPG3</accession>